<dbReference type="EMBL" id="DSUT01000071">
    <property type="protein sequence ID" value="HGK28007.1"/>
    <property type="molecule type" value="Genomic_DNA"/>
</dbReference>
<dbReference type="PANTHER" id="PTHR37804">
    <property type="entry name" value="CDAA REGULATORY PROTEIN CDAR"/>
    <property type="match status" value="1"/>
</dbReference>
<proteinExistence type="predicted"/>
<gene>
    <name evidence="2" type="ORF">ENS41_03545</name>
</gene>
<keyword evidence="1" id="KW-0812">Transmembrane</keyword>
<dbReference type="PANTHER" id="PTHR37804:SF1">
    <property type="entry name" value="CDAA REGULATORY PROTEIN CDAR"/>
    <property type="match status" value="1"/>
</dbReference>
<keyword evidence="1" id="KW-0472">Membrane</keyword>
<organism evidence="2">
    <name type="scientific">candidate division WOR-3 bacterium</name>
    <dbReference type="NCBI Taxonomy" id="2052148"/>
    <lineage>
        <taxon>Bacteria</taxon>
        <taxon>Bacteria division WOR-3</taxon>
    </lineage>
</organism>
<protein>
    <recommendedName>
        <fullName evidence="3">YbbR-like domain-containing protein</fullName>
    </recommendedName>
</protein>
<comment type="caution">
    <text evidence="2">The sequence shown here is derived from an EMBL/GenBank/DDBJ whole genome shotgun (WGS) entry which is preliminary data.</text>
</comment>
<dbReference type="InterPro" id="IPR053154">
    <property type="entry name" value="c-di-AMP_regulator"/>
</dbReference>
<reference evidence="2" key="1">
    <citation type="journal article" date="2020" name="mSystems">
        <title>Genome- and Community-Level Interaction Insights into Carbon Utilization and Element Cycling Functions of Hydrothermarchaeota in Hydrothermal Sediment.</title>
        <authorList>
            <person name="Zhou Z."/>
            <person name="Liu Y."/>
            <person name="Xu W."/>
            <person name="Pan J."/>
            <person name="Luo Z.H."/>
            <person name="Li M."/>
        </authorList>
    </citation>
    <scope>NUCLEOTIDE SEQUENCE [LARGE SCALE GENOMIC DNA]</scope>
    <source>
        <strain evidence="2">SpSt-488</strain>
    </source>
</reference>
<accession>A0A7C4CBX7</accession>
<sequence>MIELLRMLAGNIGLKVLALVLAILLWVYAALDRSYDVTVTVPVMAVRRQSGEAVVTDVDTRSVEVMLQGKGRDLLRVRPKQLGFRPAVPEGRTGTRQVRLVAADLKLPGGVTVRAIEPELVELKLSPAVSRSVNVLVPTRGQVGSGMTVVGLTPLTSVTIVGPVEALGLFSSVATETLNLATVTRDCTLRLGLAQPVEPGVSLDPDTVAVEVRLAREGAKIFLGVPVKVVAPPTVEVEVDPEEAQVAVAGPAAKLDSLTKEQVSARIKIAGLRPGEHRLAAEIVLPPGFRLVKCEPQLFDITIR</sequence>
<name>A0A7C4CBX7_UNCW3</name>
<evidence type="ECO:0000313" key="2">
    <source>
        <dbReference type="EMBL" id="HGK28007.1"/>
    </source>
</evidence>
<keyword evidence="1" id="KW-1133">Transmembrane helix</keyword>
<dbReference type="AlphaFoldDB" id="A0A7C4CBX7"/>
<dbReference type="Gene3D" id="2.170.120.40">
    <property type="entry name" value="YbbR-like domain"/>
    <property type="match status" value="1"/>
</dbReference>
<evidence type="ECO:0008006" key="3">
    <source>
        <dbReference type="Google" id="ProtNLM"/>
    </source>
</evidence>
<dbReference type="Gene3D" id="2.170.120.30">
    <property type="match status" value="2"/>
</dbReference>
<evidence type="ECO:0000256" key="1">
    <source>
        <dbReference type="SAM" id="Phobius"/>
    </source>
</evidence>
<feature type="transmembrane region" description="Helical" evidence="1">
    <location>
        <begin position="12"/>
        <end position="31"/>
    </location>
</feature>